<dbReference type="GO" id="GO:0009986">
    <property type="term" value="C:cell surface"/>
    <property type="evidence" value="ECO:0007669"/>
    <property type="project" value="TreeGrafter"/>
</dbReference>
<dbReference type="GO" id="GO:0007186">
    <property type="term" value="P:G protein-coupled receptor signaling pathway"/>
    <property type="evidence" value="ECO:0007669"/>
    <property type="project" value="TreeGrafter"/>
</dbReference>
<dbReference type="GO" id="GO:0031623">
    <property type="term" value="P:receptor internalization"/>
    <property type="evidence" value="ECO:0007669"/>
    <property type="project" value="TreeGrafter"/>
</dbReference>
<dbReference type="EMBL" id="JH174111">
    <property type="protein sequence ID" value="EHB18363.1"/>
    <property type="molecule type" value="Genomic_DNA"/>
</dbReference>
<keyword evidence="4" id="KW-1003">Cell membrane</keyword>
<keyword evidence="10 17" id="KW-0675">Receptor</keyword>
<name>G5CA02_HETGA</name>
<dbReference type="GO" id="GO:0006886">
    <property type="term" value="P:intracellular protein transport"/>
    <property type="evidence" value="ECO:0007669"/>
    <property type="project" value="InterPro"/>
</dbReference>
<keyword evidence="6" id="KW-0732">Signal</keyword>
<dbReference type="GO" id="GO:0008277">
    <property type="term" value="P:regulation of G protein-coupled receptor signaling pathway"/>
    <property type="evidence" value="ECO:0007669"/>
    <property type="project" value="InterPro"/>
</dbReference>
<dbReference type="Proteomes" id="UP000006813">
    <property type="component" value="Unassembled WGS sequence"/>
</dbReference>
<evidence type="ECO:0000256" key="4">
    <source>
        <dbReference type="ARBA" id="ARBA00022475"/>
    </source>
</evidence>
<keyword evidence="11" id="KW-0325">Glycoprotein</keyword>
<comment type="subunit">
    <text evidence="13">Heterodimer of CALCRL and RAMP2; the interaction forms the receptor complex for adrenomedullin/ADM. Heterodimer of CALCR and RAMP2; interaction forms the AMYR2 receptor complex for calcitonin/CALC and amylin/IAPP.</text>
</comment>
<dbReference type="Pfam" id="PF04901">
    <property type="entry name" value="RAMP"/>
    <property type="match status" value="1"/>
</dbReference>
<comment type="subcellular location">
    <subcellularLocation>
        <location evidence="1">Cell membrane</location>
        <topology evidence="1">Single-pass type I membrane protein</topology>
    </subcellularLocation>
</comment>
<evidence type="ECO:0000256" key="6">
    <source>
        <dbReference type="ARBA" id="ARBA00022729"/>
    </source>
</evidence>
<evidence type="ECO:0000256" key="8">
    <source>
        <dbReference type="ARBA" id="ARBA00023136"/>
    </source>
</evidence>
<organism evidence="17 18">
    <name type="scientific">Heterocephalus glaber</name>
    <name type="common">Naked mole rat</name>
    <dbReference type="NCBI Taxonomy" id="10181"/>
    <lineage>
        <taxon>Eukaryota</taxon>
        <taxon>Metazoa</taxon>
        <taxon>Chordata</taxon>
        <taxon>Craniata</taxon>
        <taxon>Vertebrata</taxon>
        <taxon>Euteleostomi</taxon>
        <taxon>Mammalia</taxon>
        <taxon>Eutheria</taxon>
        <taxon>Euarchontoglires</taxon>
        <taxon>Glires</taxon>
        <taxon>Rodentia</taxon>
        <taxon>Hystricomorpha</taxon>
        <taxon>Bathyergidae</taxon>
        <taxon>Heterocephalus</taxon>
    </lineage>
</organism>
<comment type="similarity">
    <text evidence="2">Belongs to the RAMP family.</text>
</comment>
<dbReference type="PANTHER" id="PTHR14076">
    <property type="entry name" value="RECEPTOR ACTIVITY MODIFYING PROTEIN RAMP"/>
    <property type="match status" value="1"/>
</dbReference>
<comment type="function">
    <text evidence="12">Accessory protein that interacts with and modulates the function of G-protein coupled receptors including calcitonin gene-related peptide type 1 receptor (CALCRL) and calcitonin receptor (CALCR). Required for the transport of CALCRL to the plasma membrane. Together with CALCRL, form a receptor complex for adrenomedullin/ADM. Together with CALCR, act as a receptor complex for calcitonin/CT/CALC. Together with CALCR, also act as a receptor complex for amylin/IAPP.</text>
</comment>
<evidence type="ECO:0000256" key="15">
    <source>
        <dbReference type="SAM" id="MobiDB-lite"/>
    </source>
</evidence>
<feature type="transmembrane region" description="Helical" evidence="16">
    <location>
        <begin position="150"/>
        <end position="171"/>
    </location>
</feature>
<feature type="compositionally biased region" description="Polar residues" evidence="15">
    <location>
        <begin position="1"/>
        <end position="18"/>
    </location>
</feature>
<evidence type="ECO:0000256" key="10">
    <source>
        <dbReference type="ARBA" id="ARBA00023170"/>
    </source>
</evidence>
<dbReference type="FunFam" id="1.10.150.510:FF:000003">
    <property type="entry name" value="Receptor activity-modifying protein 2"/>
    <property type="match status" value="1"/>
</dbReference>
<protein>
    <recommendedName>
        <fullName evidence="14">Receptor activity-modifying protein 2</fullName>
    </recommendedName>
</protein>
<dbReference type="GO" id="GO:0043235">
    <property type="term" value="C:receptor complex"/>
    <property type="evidence" value="ECO:0007669"/>
    <property type="project" value="TreeGrafter"/>
</dbReference>
<dbReference type="FunCoup" id="G5CA02">
    <property type="interactions" value="32"/>
</dbReference>
<dbReference type="GO" id="GO:0006816">
    <property type="term" value="P:calcium ion transport"/>
    <property type="evidence" value="ECO:0007669"/>
    <property type="project" value="TreeGrafter"/>
</dbReference>
<dbReference type="GO" id="GO:0001525">
    <property type="term" value="P:angiogenesis"/>
    <property type="evidence" value="ECO:0007669"/>
    <property type="project" value="TreeGrafter"/>
</dbReference>
<sequence>MRSSVPVQPQRTPQSRPSVTRAPSRVSESIQISNWCGTALHPQETLAQLLPTADALKPEGKAVDSYEASAQLCWAEYKEHMDFLEKDWCNWTVISRPYSALRDCLEMEAEAFSLGFPNALAERFIFETHHLHFANCSLVQPALSDPPEDVLLALIVAPICLIPFLVTLVVCRSKDGEAKA</sequence>
<evidence type="ECO:0000256" key="2">
    <source>
        <dbReference type="ARBA" id="ARBA00007087"/>
    </source>
</evidence>
<dbReference type="Gene3D" id="1.10.150.510">
    <property type="entry name" value="Receptor activity modifying family"/>
    <property type="match status" value="1"/>
</dbReference>
<keyword evidence="5 16" id="KW-0812">Transmembrane</keyword>
<evidence type="ECO:0000256" key="16">
    <source>
        <dbReference type="SAM" id="Phobius"/>
    </source>
</evidence>
<dbReference type="AlphaFoldDB" id="G5CA02"/>
<keyword evidence="3" id="KW-0813">Transport</keyword>
<evidence type="ECO:0000256" key="11">
    <source>
        <dbReference type="ARBA" id="ARBA00023180"/>
    </source>
</evidence>
<dbReference type="GO" id="GO:0015026">
    <property type="term" value="F:coreceptor activity"/>
    <property type="evidence" value="ECO:0007669"/>
    <property type="project" value="InterPro"/>
</dbReference>
<keyword evidence="8 16" id="KW-0472">Membrane</keyword>
<keyword evidence="9" id="KW-1015">Disulfide bond</keyword>
<dbReference type="InterPro" id="IPR038126">
    <property type="entry name" value="RAMP_sf"/>
</dbReference>
<evidence type="ECO:0000256" key="1">
    <source>
        <dbReference type="ARBA" id="ARBA00004251"/>
    </source>
</evidence>
<evidence type="ECO:0000256" key="14">
    <source>
        <dbReference type="ARBA" id="ARBA00070808"/>
    </source>
</evidence>
<dbReference type="eggNOG" id="ENOG502S5WC">
    <property type="taxonomic scope" value="Eukaryota"/>
</dbReference>
<evidence type="ECO:0000256" key="3">
    <source>
        <dbReference type="ARBA" id="ARBA00022448"/>
    </source>
</evidence>
<dbReference type="InterPro" id="IPR006985">
    <property type="entry name" value="RAMP"/>
</dbReference>
<gene>
    <name evidence="17" type="ORF">GW7_16162</name>
</gene>
<dbReference type="STRING" id="10181.G5CA02"/>
<dbReference type="InParanoid" id="G5CA02"/>
<feature type="region of interest" description="Disordered" evidence="15">
    <location>
        <begin position="1"/>
        <end position="25"/>
    </location>
</feature>
<evidence type="ECO:0000313" key="17">
    <source>
        <dbReference type="EMBL" id="EHB18363.1"/>
    </source>
</evidence>
<evidence type="ECO:0000256" key="5">
    <source>
        <dbReference type="ARBA" id="ARBA00022692"/>
    </source>
</evidence>
<keyword evidence="7 16" id="KW-1133">Transmembrane helix</keyword>
<evidence type="ECO:0000256" key="12">
    <source>
        <dbReference type="ARBA" id="ARBA00056007"/>
    </source>
</evidence>
<evidence type="ECO:0000256" key="9">
    <source>
        <dbReference type="ARBA" id="ARBA00023157"/>
    </source>
</evidence>
<dbReference type="GO" id="GO:0072659">
    <property type="term" value="P:protein localization to plasma membrane"/>
    <property type="evidence" value="ECO:0007669"/>
    <property type="project" value="TreeGrafter"/>
</dbReference>
<dbReference type="PANTHER" id="PTHR14076:SF9">
    <property type="entry name" value="RECEPTOR ACTIVITY-MODIFYING PROTEIN 2"/>
    <property type="match status" value="1"/>
</dbReference>
<dbReference type="GO" id="GO:0005886">
    <property type="term" value="C:plasma membrane"/>
    <property type="evidence" value="ECO:0007669"/>
    <property type="project" value="UniProtKB-SubCell"/>
</dbReference>
<accession>G5CA02</accession>
<evidence type="ECO:0000256" key="13">
    <source>
        <dbReference type="ARBA" id="ARBA00062527"/>
    </source>
</evidence>
<proteinExistence type="inferred from homology"/>
<reference evidence="17 18" key="1">
    <citation type="journal article" date="2011" name="Nature">
        <title>Genome sequencing reveals insights into physiology and longevity of the naked mole rat.</title>
        <authorList>
            <person name="Kim E.B."/>
            <person name="Fang X."/>
            <person name="Fushan A.A."/>
            <person name="Huang Z."/>
            <person name="Lobanov A.V."/>
            <person name="Han L."/>
            <person name="Marino S.M."/>
            <person name="Sun X."/>
            <person name="Turanov A.A."/>
            <person name="Yang P."/>
            <person name="Yim S.H."/>
            <person name="Zhao X."/>
            <person name="Kasaikina M.V."/>
            <person name="Stoletzki N."/>
            <person name="Peng C."/>
            <person name="Polak P."/>
            <person name="Xiong Z."/>
            <person name="Kiezun A."/>
            <person name="Zhu Y."/>
            <person name="Chen Y."/>
            <person name="Kryukov G.V."/>
            <person name="Zhang Q."/>
            <person name="Peshkin L."/>
            <person name="Yang L."/>
            <person name="Bronson R.T."/>
            <person name="Buffenstein R."/>
            <person name="Wang B."/>
            <person name="Han C."/>
            <person name="Li Q."/>
            <person name="Chen L."/>
            <person name="Zhao W."/>
            <person name="Sunyaev S.R."/>
            <person name="Park T.J."/>
            <person name="Zhang G."/>
            <person name="Wang J."/>
            <person name="Gladyshev V.N."/>
        </authorList>
    </citation>
    <scope>NUCLEOTIDE SEQUENCE [LARGE SCALE GENOMIC DNA]</scope>
</reference>
<dbReference type="GO" id="GO:0032870">
    <property type="term" value="P:cellular response to hormone stimulus"/>
    <property type="evidence" value="ECO:0007669"/>
    <property type="project" value="TreeGrafter"/>
</dbReference>
<evidence type="ECO:0000256" key="7">
    <source>
        <dbReference type="ARBA" id="ARBA00022989"/>
    </source>
</evidence>
<evidence type="ECO:0000313" key="18">
    <source>
        <dbReference type="Proteomes" id="UP000006813"/>
    </source>
</evidence>